<dbReference type="Proteomes" id="UP001283361">
    <property type="component" value="Unassembled WGS sequence"/>
</dbReference>
<evidence type="ECO:0000313" key="2">
    <source>
        <dbReference type="Proteomes" id="UP001283361"/>
    </source>
</evidence>
<organism evidence="1 2">
    <name type="scientific">Elysia crispata</name>
    <name type="common">lettuce slug</name>
    <dbReference type="NCBI Taxonomy" id="231223"/>
    <lineage>
        <taxon>Eukaryota</taxon>
        <taxon>Metazoa</taxon>
        <taxon>Spiralia</taxon>
        <taxon>Lophotrochozoa</taxon>
        <taxon>Mollusca</taxon>
        <taxon>Gastropoda</taxon>
        <taxon>Heterobranchia</taxon>
        <taxon>Euthyneura</taxon>
        <taxon>Panpulmonata</taxon>
        <taxon>Sacoglossa</taxon>
        <taxon>Placobranchoidea</taxon>
        <taxon>Plakobranchidae</taxon>
        <taxon>Elysia</taxon>
    </lineage>
</organism>
<dbReference type="AlphaFoldDB" id="A0AAE1ANQ6"/>
<reference evidence="1" key="1">
    <citation type="journal article" date="2023" name="G3 (Bethesda)">
        <title>A reference genome for the long-term kleptoplast-retaining sea slug Elysia crispata morphotype clarki.</title>
        <authorList>
            <person name="Eastman K.E."/>
            <person name="Pendleton A.L."/>
            <person name="Shaikh M.A."/>
            <person name="Suttiyut T."/>
            <person name="Ogas R."/>
            <person name="Tomko P."/>
            <person name="Gavelis G."/>
            <person name="Widhalm J.R."/>
            <person name="Wisecaver J.H."/>
        </authorList>
    </citation>
    <scope>NUCLEOTIDE SEQUENCE</scope>
    <source>
        <strain evidence="1">ECLA1</strain>
    </source>
</reference>
<comment type="caution">
    <text evidence="1">The sequence shown here is derived from an EMBL/GenBank/DDBJ whole genome shotgun (WGS) entry which is preliminary data.</text>
</comment>
<dbReference type="EMBL" id="JAWDGP010001480">
    <property type="protein sequence ID" value="KAK3791225.1"/>
    <property type="molecule type" value="Genomic_DNA"/>
</dbReference>
<keyword evidence="2" id="KW-1185">Reference proteome</keyword>
<evidence type="ECO:0000313" key="1">
    <source>
        <dbReference type="EMBL" id="KAK3791225.1"/>
    </source>
</evidence>
<accession>A0AAE1ANQ6</accession>
<name>A0AAE1ANQ6_9GAST</name>
<sequence length="114" mass="12988">MGNLRYSVEVEDNRNLPRFDCIEARYRIALPMVRYRSSVSYRPPHVQVQKLGIVSPSPWSGTEARYRIDPPEIWETKLIDGGRGSDSARRERAVITQQGEGSGYVSVRYKETGA</sequence>
<protein>
    <submittedName>
        <fullName evidence="1">Uncharacterized protein</fullName>
    </submittedName>
</protein>
<proteinExistence type="predicted"/>
<gene>
    <name evidence="1" type="ORF">RRG08_047133</name>
</gene>